<dbReference type="AlphaFoldDB" id="L9YI61"/>
<comment type="caution">
    <text evidence="2">The sequence shown here is derived from an EMBL/GenBank/DDBJ whole genome shotgun (WGS) entry which is preliminary data.</text>
</comment>
<feature type="compositionally biased region" description="Basic and acidic residues" evidence="1">
    <location>
        <begin position="193"/>
        <end position="206"/>
    </location>
</feature>
<organism evidence="2 3">
    <name type="scientific">Natrinema pallidum DSM 3751</name>
    <dbReference type="NCBI Taxonomy" id="1227495"/>
    <lineage>
        <taxon>Archaea</taxon>
        <taxon>Methanobacteriati</taxon>
        <taxon>Methanobacteriota</taxon>
        <taxon>Stenosarchaea group</taxon>
        <taxon>Halobacteria</taxon>
        <taxon>Halobacteriales</taxon>
        <taxon>Natrialbaceae</taxon>
        <taxon>Natrinema</taxon>
    </lineage>
</organism>
<proteinExistence type="predicted"/>
<feature type="region of interest" description="Disordered" evidence="1">
    <location>
        <begin position="160"/>
        <end position="217"/>
    </location>
</feature>
<feature type="compositionally biased region" description="Basic and acidic residues" evidence="1">
    <location>
        <begin position="289"/>
        <end position="306"/>
    </location>
</feature>
<feature type="compositionally biased region" description="Basic and acidic residues" evidence="1">
    <location>
        <begin position="163"/>
        <end position="181"/>
    </location>
</feature>
<reference evidence="2 3" key="1">
    <citation type="journal article" date="2014" name="PLoS Genet.">
        <title>Phylogenetically driven sequencing of extremely halophilic archaea reveals strategies for static and dynamic osmo-response.</title>
        <authorList>
            <person name="Becker E.A."/>
            <person name="Seitzer P.M."/>
            <person name="Tritt A."/>
            <person name="Larsen D."/>
            <person name="Krusor M."/>
            <person name="Yao A.I."/>
            <person name="Wu D."/>
            <person name="Madern D."/>
            <person name="Eisen J.A."/>
            <person name="Darling A.E."/>
            <person name="Facciotti M.T."/>
        </authorList>
    </citation>
    <scope>NUCLEOTIDE SEQUENCE [LARGE SCALE GENOMIC DNA]</scope>
    <source>
        <strain evidence="2 3">DSM 3751</strain>
    </source>
</reference>
<dbReference type="PATRIC" id="fig|1227495.3.peg.3476"/>
<evidence type="ECO:0000313" key="2">
    <source>
        <dbReference type="EMBL" id="ELY73197.1"/>
    </source>
</evidence>
<feature type="region of interest" description="Disordered" evidence="1">
    <location>
        <begin position="1"/>
        <end position="31"/>
    </location>
</feature>
<name>L9YI61_9EURY</name>
<evidence type="ECO:0000313" key="3">
    <source>
        <dbReference type="Proteomes" id="UP000011618"/>
    </source>
</evidence>
<dbReference type="EMBL" id="AOII01000099">
    <property type="protein sequence ID" value="ELY73197.1"/>
    <property type="molecule type" value="Genomic_DNA"/>
</dbReference>
<dbReference type="RefSeq" id="WP_006187016.1">
    <property type="nucleotide sequence ID" value="NZ_AOII01000099.1"/>
</dbReference>
<evidence type="ECO:0000256" key="1">
    <source>
        <dbReference type="SAM" id="MobiDB-lite"/>
    </source>
</evidence>
<sequence>MSQSGKTDITDHPDAVRRIVDSQVSDDSTTVEEVLNDLRSVSDGRVTREHAQSISNSIVTEERIIQAIEASGELPTAGELNAITSAVDEFGMGDRQSDVLNSVSDRVATTEDFEAAIERDRPLTRADAEAMVSGMDKEIRGADPQDLADDIVTVEDVVQSPDTDLRRSSEPVFREDVESTTRDMSAGSGLADSSDRVDEVAREASREIGAPSESAYKRAQIQAVSETVTPANEPDVANDSSTPVNVVRDESGDVAGVYGSSAAGPAVAEQVGGEYRGGTPEYGLEQGDGEAHLTIDGRRVSKVDVE</sequence>
<dbReference type="Proteomes" id="UP000011618">
    <property type="component" value="Unassembled WGS sequence"/>
</dbReference>
<gene>
    <name evidence="2" type="ORF">C487_17385</name>
</gene>
<feature type="region of interest" description="Disordered" evidence="1">
    <location>
        <begin position="272"/>
        <end position="306"/>
    </location>
</feature>
<feature type="compositionally biased region" description="Basic and acidic residues" evidence="1">
    <location>
        <begin position="8"/>
        <end position="20"/>
    </location>
</feature>
<accession>L9YI61</accession>
<protein>
    <submittedName>
        <fullName evidence="2">Uncharacterized protein</fullName>
    </submittedName>
</protein>